<protein>
    <submittedName>
        <fullName evidence="1">Uncharacterized protein</fullName>
    </submittedName>
</protein>
<proteinExistence type="predicted"/>
<evidence type="ECO:0000313" key="1">
    <source>
        <dbReference type="EMBL" id="KAG5606449.1"/>
    </source>
</evidence>
<comment type="caution">
    <text evidence="1">The sequence shown here is derived from an EMBL/GenBank/DDBJ whole genome shotgun (WGS) entry which is preliminary data.</text>
</comment>
<name>A0A9J5Z0L3_SOLCO</name>
<dbReference type="Proteomes" id="UP000824120">
    <property type="component" value="Chromosome 5"/>
</dbReference>
<dbReference type="AlphaFoldDB" id="A0A9J5Z0L3"/>
<accession>A0A9J5Z0L3</accession>
<keyword evidence="2" id="KW-1185">Reference proteome</keyword>
<sequence>MCHCLWMYNINYETVGGMKPEFLICTKTCMKSFNSDTIMVHLYCNEIKSIYFDEDDRFQHNTFQHDRIHEMVNDVFGVPGGMEPKQYFYEAFNEETRCFHQQLEEANCPLCKGSLHSVLSVPVRLMNIKLDWSIPHVTMDSMIDLFGKTGLSYDRIHYCVSGCMLFYKTDSKLENCKFCGYTHYKLTLGGNPS</sequence>
<organism evidence="1 2">
    <name type="scientific">Solanum commersonii</name>
    <name type="common">Commerson's wild potato</name>
    <name type="synonym">Commerson's nightshade</name>
    <dbReference type="NCBI Taxonomy" id="4109"/>
    <lineage>
        <taxon>Eukaryota</taxon>
        <taxon>Viridiplantae</taxon>
        <taxon>Streptophyta</taxon>
        <taxon>Embryophyta</taxon>
        <taxon>Tracheophyta</taxon>
        <taxon>Spermatophyta</taxon>
        <taxon>Magnoliopsida</taxon>
        <taxon>eudicotyledons</taxon>
        <taxon>Gunneridae</taxon>
        <taxon>Pentapetalae</taxon>
        <taxon>asterids</taxon>
        <taxon>lamiids</taxon>
        <taxon>Solanales</taxon>
        <taxon>Solanaceae</taxon>
        <taxon>Solanoideae</taxon>
        <taxon>Solaneae</taxon>
        <taxon>Solanum</taxon>
    </lineage>
</organism>
<reference evidence="1 2" key="1">
    <citation type="submission" date="2020-09" db="EMBL/GenBank/DDBJ databases">
        <title>De no assembly of potato wild relative species, Solanum commersonii.</title>
        <authorList>
            <person name="Cho K."/>
        </authorList>
    </citation>
    <scope>NUCLEOTIDE SEQUENCE [LARGE SCALE GENOMIC DNA]</scope>
    <source>
        <strain evidence="1">LZ3.2</strain>
        <tissue evidence="1">Leaf</tissue>
    </source>
</reference>
<evidence type="ECO:0000313" key="2">
    <source>
        <dbReference type="Proteomes" id="UP000824120"/>
    </source>
</evidence>
<dbReference type="EMBL" id="JACXVP010000005">
    <property type="protein sequence ID" value="KAG5606449.1"/>
    <property type="molecule type" value="Genomic_DNA"/>
</dbReference>
<gene>
    <name evidence="1" type="ORF">H5410_027941</name>
</gene>